<dbReference type="GO" id="GO:0061711">
    <property type="term" value="F:tRNA N(6)-L-threonylcarbamoyladenine synthase activity"/>
    <property type="evidence" value="ECO:0007669"/>
    <property type="project" value="UniProtKB-EC"/>
</dbReference>
<keyword evidence="3" id="KW-0819">tRNA processing</keyword>
<dbReference type="EC" id="2.3.1.234" evidence="1"/>
<dbReference type="Proteomes" id="UP000468901">
    <property type="component" value="Unassembled WGS sequence"/>
</dbReference>
<dbReference type="PRINTS" id="PR00789">
    <property type="entry name" value="OSIALOPTASE"/>
</dbReference>
<keyword evidence="6" id="KW-0012">Acyltransferase</keyword>
<dbReference type="InterPro" id="IPR043129">
    <property type="entry name" value="ATPase_NBD"/>
</dbReference>
<protein>
    <recommendedName>
        <fullName evidence="1">N(6)-L-threonylcarbamoyladenine synthase</fullName>
        <ecNumber evidence="1">2.3.1.234</ecNumber>
    </recommendedName>
</protein>
<evidence type="ECO:0000256" key="3">
    <source>
        <dbReference type="ARBA" id="ARBA00022694"/>
    </source>
</evidence>
<dbReference type="NCBIfam" id="TIGR03725">
    <property type="entry name" value="T6A_YeaZ"/>
    <property type="match status" value="1"/>
</dbReference>
<keyword evidence="10" id="KW-1185">Reference proteome</keyword>
<evidence type="ECO:0000256" key="6">
    <source>
        <dbReference type="ARBA" id="ARBA00023315"/>
    </source>
</evidence>
<comment type="caution">
    <text evidence="9">The sequence shown here is derived from an EMBL/GenBank/DDBJ whole genome shotgun (WGS) entry which is preliminary data.</text>
</comment>
<evidence type="ECO:0000256" key="2">
    <source>
        <dbReference type="ARBA" id="ARBA00022679"/>
    </source>
</evidence>
<dbReference type="AlphaFoldDB" id="A0A6N6VP27"/>
<feature type="domain" description="Gcp-like" evidence="8">
    <location>
        <begin position="61"/>
        <end position="221"/>
    </location>
</feature>
<accession>A0A6N6VP27</accession>
<evidence type="ECO:0000256" key="1">
    <source>
        <dbReference type="ARBA" id="ARBA00012156"/>
    </source>
</evidence>
<name>A0A6N6VP27_9HYPH</name>
<dbReference type="PANTHER" id="PTHR11735:SF11">
    <property type="entry name" value="TRNA THREONYLCARBAMOYLADENOSINE BIOSYNTHESIS PROTEIN TSAB"/>
    <property type="match status" value="1"/>
</dbReference>
<dbReference type="PANTHER" id="PTHR11735">
    <property type="entry name" value="TRNA N6-ADENOSINE THREONYLCARBAMOYLTRANSFERASE"/>
    <property type="match status" value="1"/>
</dbReference>
<evidence type="ECO:0000259" key="8">
    <source>
        <dbReference type="Pfam" id="PF00814"/>
    </source>
</evidence>
<evidence type="ECO:0000256" key="5">
    <source>
        <dbReference type="ARBA" id="ARBA00023004"/>
    </source>
</evidence>
<gene>
    <name evidence="9" type="primary">tsaB</name>
    <name evidence="9" type="ORF">F2P47_00195</name>
</gene>
<dbReference type="GO" id="GO:0046872">
    <property type="term" value="F:metal ion binding"/>
    <property type="evidence" value="ECO:0007669"/>
    <property type="project" value="UniProtKB-KW"/>
</dbReference>
<dbReference type="Gene3D" id="3.30.420.40">
    <property type="match status" value="2"/>
</dbReference>
<dbReference type="SUPFAM" id="SSF53067">
    <property type="entry name" value="Actin-like ATPase domain"/>
    <property type="match status" value="2"/>
</dbReference>
<comment type="catalytic activity">
    <reaction evidence="7">
        <text>L-threonylcarbamoyladenylate + adenosine(37) in tRNA = N(6)-L-threonylcarbamoyladenosine(37) in tRNA + AMP + H(+)</text>
        <dbReference type="Rhea" id="RHEA:37059"/>
        <dbReference type="Rhea" id="RHEA-COMP:10162"/>
        <dbReference type="Rhea" id="RHEA-COMP:10163"/>
        <dbReference type="ChEBI" id="CHEBI:15378"/>
        <dbReference type="ChEBI" id="CHEBI:73682"/>
        <dbReference type="ChEBI" id="CHEBI:74411"/>
        <dbReference type="ChEBI" id="CHEBI:74418"/>
        <dbReference type="ChEBI" id="CHEBI:456215"/>
        <dbReference type="EC" id="2.3.1.234"/>
    </reaction>
</comment>
<dbReference type="Pfam" id="PF00814">
    <property type="entry name" value="TsaD"/>
    <property type="match status" value="1"/>
</dbReference>
<organism evidence="9 10">
    <name type="scientific">Parvibaculum sedimenti</name>
    <dbReference type="NCBI Taxonomy" id="2608632"/>
    <lineage>
        <taxon>Bacteria</taxon>
        <taxon>Pseudomonadati</taxon>
        <taxon>Pseudomonadota</taxon>
        <taxon>Alphaproteobacteria</taxon>
        <taxon>Hyphomicrobiales</taxon>
        <taxon>Parvibaculaceae</taxon>
        <taxon>Parvibaculum</taxon>
    </lineage>
</organism>
<dbReference type="InterPro" id="IPR017861">
    <property type="entry name" value="KAE1/TsaD"/>
</dbReference>
<reference evidence="9 10" key="1">
    <citation type="submission" date="2019-09" db="EMBL/GenBank/DDBJ databases">
        <title>Parvibaculum sedimenti sp. nov., isolated from sediment.</title>
        <authorList>
            <person name="Wang Y."/>
        </authorList>
    </citation>
    <scope>NUCLEOTIDE SEQUENCE [LARGE SCALE GENOMIC DNA]</scope>
    <source>
        <strain evidence="9 10">HXT-9</strain>
    </source>
</reference>
<evidence type="ECO:0000313" key="9">
    <source>
        <dbReference type="EMBL" id="KAB7742595.1"/>
    </source>
</evidence>
<dbReference type="GO" id="GO:0002949">
    <property type="term" value="P:tRNA threonylcarbamoyladenosine modification"/>
    <property type="evidence" value="ECO:0007669"/>
    <property type="project" value="InterPro"/>
</dbReference>
<dbReference type="InterPro" id="IPR000905">
    <property type="entry name" value="Gcp-like_dom"/>
</dbReference>
<dbReference type="EMBL" id="WESC01000001">
    <property type="protein sequence ID" value="KAB7742595.1"/>
    <property type="molecule type" value="Genomic_DNA"/>
</dbReference>
<evidence type="ECO:0000313" key="10">
    <source>
        <dbReference type="Proteomes" id="UP000468901"/>
    </source>
</evidence>
<keyword evidence="5" id="KW-0408">Iron</keyword>
<dbReference type="GO" id="GO:0005829">
    <property type="term" value="C:cytosol"/>
    <property type="evidence" value="ECO:0007669"/>
    <property type="project" value="TreeGrafter"/>
</dbReference>
<dbReference type="InterPro" id="IPR022496">
    <property type="entry name" value="T6A_TsaB"/>
</dbReference>
<proteinExistence type="predicted"/>
<keyword evidence="4" id="KW-0479">Metal-binding</keyword>
<keyword evidence="2 9" id="KW-0808">Transferase</keyword>
<sequence>MATRTGFSAAVHACPLPMSARSSDNGASVLTLLAFDTAQGALSAAILGREGVVAYRFEPRTRGHAENLMPMLEAVMAEAGLGFADLDALAVTIGPGTFTGLRVGLAAARGLALARSLPLVGVTTLEALAEPVRAEPGEAIVAAFDAKRGEIYLQTFDANHVALSEPMLVSLEEALTHVHGDAFVCAGTGAGLLAAALAAKGIVARLSDAPAQPDARSVGRLAAARLAAEGVDAFRIAPAPLYLRAPDAKLPGGIDPFAA</sequence>
<evidence type="ECO:0000256" key="7">
    <source>
        <dbReference type="ARBA" id="ARBA00048117"/>
    </source>
</evidence>
<evidence type="ECO:0000256" key="4">
    <source>
        <dbReference type="ARBA" id="ARBA00022723"/>
    </source>
</evidence>